<comment type="caution">
    <text evidence="1">The sequence shown here is derived from an EMBL/GenBank/DDBJ whole genome shotgun (WGS) entry which is preliminary data.</text>
</comment>
<evidence type="ECO:0000313" key="2">
    <source>
        <dbReference type="Proteomes" id="UP000285138"/>
    </source>
</evidence>
<dbReference type="Proteomes" id="UP000285138">
    <property type="component" value="Unassembled WGS sequence"/>
</dbReference>
<reference evidence="1 2" key="1">
    <citation type="submission" date="2018-08" db="EMBL/GenBank/DDBJ databases">
        <title>The metabolism and importance of syntrophic acetate oxidation coupled to methane or sulfide production in haloalkaline environments.</title>
        <authorList>
            <person name="Timmers P.H.A."/>
            <person name="Vavourakis C.D."/>
            <person name="Sorokin D.Y."/>
            <person name="Sinninghe Damste J.S."/>
            <person name="Muyzer G."/>
            <person name="Stams A.J.M."/>
            <person name="Plugge C.M."/>
        </authorList>
    </citation>
    <scope>NUCLEOTIDE SEQUENCE [LARGE SCALE GENOMIC DNA]</scope>
    <source>
        <strain evidence="1">MSAO_Bac1</strain>
    </source>
</reference>
<keyword evidence="1" id="KW-0456">Lyase</keyword>
<sequence>MSRRILAIDVGGGTQDILIYDESQPVENNYKMILPSQTTVLARKIKKLTKEKKGLFLAGHLMGGGPCVRALKLHLSRKLPVYSTPQAAKTIKDSLGKVEKMGVVLRDEPPEGVVSLFLGDVNLKALQNIMDDFEIEMPDKLAVAVQDHGESPDMSNRLFRFKHWENFIKEGGNLKDLAYYQQVPPYLTRMNSVQQLIPGSLLMDTCAAAVWGALEDGYVASYRDKGLILVNLGNQHTLAVLLKGSRIYGLFEHHTGIMAPSELSYFLKKLKEGTLTHEEVFDSGGHGCYISEDYEGSFDFTAVTGPQRHLAQELGYYQAAPYGDMMLSGCFGLVAAFIALEKDN</sequence>
<dbReference type="InterPro" id="IPR014846">
    <property type="entry name" value="DUF1786_pyruvate_format-lyase"/>
</dbReference>
<dbReference type="PIRSF" id="PIRSF029129">
    <property type="entry name" value="DUF1786_pyruvate_format-lyase"/>
    <property type="match status" value="1"/>
</dbReference>
<protein>
    <submittedName>
        <fullName evidence="1">Pyruvate formate lyase-activating protein</fullName>
    </submittedName>
</protein>
<organism evidence="1 2">
    <name type="scientific">Candidatus Syntrophonatronum acetioxidans</name>
    <dbReference type="NCBI Taxonomy" id="1795816"/>
    <lineage>
        <taxon>Bacteria</taxon>
        <taxon>Bacillati</taxon>
        <taxon>Bacillota</taxon>
        <taxon>Clostridia</taxon>
        <taxon>Eubacteriales</taxon>
        <taxon>Syntrophomonadaceae</taxon>
        <taxon>Candidatus Syntrophonatronum</taxon>
    </lineage>
</organism>
<accession>A0A424YFF8</accession>
<dbReference type="EMBL" id="QZAA01000113">
    <property type="protein sequence ID" value="RQD76517.1"/>
    <property type="molecule type" value="Genomic_DNA"/>
</dbReference>
<dbReference type="GO" id="GO:0016829">
    <property type="term" value="F:lyase activity"/>
    <property type="evidence" value="ECO:0007669"/>
    <property type="project" value="UniProtKB-KW"/>
</dbReference>
<gene>
    <name evidence="1" type="ORF">D5R97_04225</name>
</gene>
<name>A0A424YFF8_9FIRM</name>
<keyword evidence="1" id="KW-0670">Pyruvate</keyword>
<evidence type="ECO:0000313" key="1">
    <source>
        <dbReference type="EMBL" id="RQD76517.1"/>
    </source>
</evidence>
<dbReference type="Pfam" id="PF08735">
    <property type="entry name" value="DUF1786"/>
    <property type="match status" value="1"/>
</dbReference>
<proteinExistence type="predicted"/>
<dbReference type="AlphaFoldDB" id="A0A424YFF8"/>